<dbReference type="PANTHER" id="PTHR11839:SF18">
    <property type="entry name" value="NUDIX HYDROLASE DOMAIN-CONTAINING PROTEIN"/>
    <property type="match status" value="1"/>
</dbReference>
<evidence type="ECO:0000256" key="1">
    <source>
        <dbReference type="ARBA" id="ARBA00001946"/>
    </source>
</evidence>
<proteinExistence type="predicted"/>
<keyword evidence="2" id="KW-0378">Hydrolase</keyword>
<organism evidence="4 5">
    <name type="scientific">Longibaculum muris</name>
    <dbReference type="NCBI Taxonomy" id="1796628"/>
    <lineage>
        <taxon>Bacteria</taxon>
        <taxon>Bacillati</taxon>
        <taxon>Bacillota</taxon>
        <taxon>Erysipelotrichia</taxon>
        <taxon>Erysipelotrichales</taxon>
        <taxon>Coprobacillaceae</taxon>
        <taxon>Longibaculum</taxon>
    </lineage>
</organism>
<evidence type="ECO:0000313" key="5">
    <source>
        <dbReference type="Proteomes" id="UP000295515"/>
    </source>
</evidence>
<dbReference type="CDD" id="cd03424">
    <property type="entry name" value="NUDIX_ADPRase_Nudt5_UGPPase_Nudt14"/>
    <property type="match status" value="1"/>
</dbReference>
<dbReference type="PANTHER" id="PTHR11839">
    <property type="entry name" value="UDP/ADP-SUGAR PYROPHOSPHATASE"/>
    <property type="match status" value="1"/>
</dbReference>
<dbReference type="InterPro" id="IPR020084">
    <property type="entry name" value="NUDIX_hydrolase_CS"/>
</dbReference>
<dbReference type="PROSITE" id="PS00893">
    <property type="entry name" value="NUDIX_BOX"/>
    <property type="match status" value="1"/>
</dbReference>
<comment type="cofactor">
    <cofactor evidence="1">
        <name>Mg(2+)</name>
        <dbReference type="ChEBI" id="CHEBI:18420"/>
    </cofactor>
</comment>
<dbReference type="Gene3D" id="3.90.79.10">
    <property type="entry name" value="Nucleoside Triphosphate Pyrophosphohydrolase"/>
    <property type="match status" value="1"/>
</dbReference>
<protein>
    <submittedName>
        <fullName evidence="4">ADP-ribose pyrophosphatase</fullName>
    </submittedName>
</protein>
<dbReference type="GO" id="GO:0019693">
    <property type="term" value="P:ribose phosphate metabolic process"/>
    <property type="evidence" value="ECO:0007669"/>
    <property type="project" value="TreeGrafter"/>
</dbReference>
<name>A0A4R3Z8N9_9FIRM</name>
<comment type="caution">
    <text evidence="4">The sequence shown here is derived from an EMBL/GenBank/DDBJ whole genome shotgun (WGS) entry which is preliminary data.</text>
</comment>
<sequence>MEKELNREVIYDGKIMQVTREEVELEDGNHAFREVVYHHGGVCVLAVENHQILLVKQFRYPNRVNTLEIPAGKLEKDEDTKECAFRELEEETNCRAQDMKFIMKVLPSPGYTSEWLYLYEAVDFKEVDDSLDCDDDEFIDVVKMDLHEAYQKVLSGEIVDAKTVIAIMYAVQQNK</sequence>
<dbReference type="EMBL" id="SMCQ01000001">
    <property type="protein sequence ID" value="TCW02755.1"/>
    <property type="molecule type" value="Genomic_DNA"/>
</dbReference>
<dbReference type="PROSITE" id="PS51462">
    <property type="entry name" value="NUDIX"/>
    <property type="match status" value="1"/>
</dbReference>
<dbReference type="InterPro" id="IPR000086">
    <property type="entry name" value="NUDIX_hydrolase_dom"/>
</dbReference>
<dbReference type="RefSeq" id="WP_066448550.1">
    <property type="nucleotide sequence ID" value="NZ_CAUWFI010000002.1"/>
</dbReference>
<dbReference type="GO" id="GO:0016787">
    <property type="term" value="F:hydrolase activity"/>
    <property type="evidence" value="ECO:0007669"/>
    <property type="project" value="UniProtKB-KW"/>
</dbReference>
<dbReference type="GeneID" id="98913886"/>
<dbReference type="AlphaFoldDB" id="A0A4R3Z8N9"/>
<keyword evidence="5" id="KW-1185">Reference proteome</keyword>
<gene>
    <name evidence="4" type="ORF">EDD60_10155</name>
</gene>
<feature type="domain" description="Nudix hydrolase" evidence="3">
    <location>
        <begin position="36"/>
        <end position="166"/>
    </location>
</feature>
<dbReference type="GO" id="GO:0006753">
    <property type="term" value="P:nucleoside phosphate metabolic process"/>
    <property type="evidence" value="ECO:0007669"/>
    <property type="project" value="TreeGrafter"/>
</dbReference>
<dbReference type="Proteomes" id="UP000295515">
    <property type="component" value="Unassembled WGS sequence"/>
</dbReference>
<reference evidence="4 5" key="1">
    <citation type="submission" date="2019-03" db="EMBL/GenBank/DDBJ databases">
        <title>Genomic Encyclopedia of Type Strains, Phase IV (KMG-IV): sequencing the most valuable type-strain genomes for metagenomic binning, comparative biology and taxonomic classification.</title>
        <authorList>
            <person name="Goeker M."/>
        </authorList>
    </citation>
    <scope>NUCLEOTIDE SEQUENCE [LARGE SCALE GENOMIC DNA]</scope>
    <source>
        <strain evidence="4 5">DSM 29487</strain>
    </source>
</reference>
<accession>A0A4R3Z8N9</accession>
<dbReference type="Pfam" id="PF00293">
    <property type="entry name" value="NUDIX"/>
    <property type="match status" value="1"/>
</dbReference>
<dbReference type="GO" id="GO:0005829">
    <property type="term" value="C:cytosol"/>
    <property type="evidence" value="ECO:0007669"/>
    <property type="project" value="TreeGrafter"/>
</dbReference>
<dbReference type="SUPFAM" id="SSF55811">
    <property type="entry name" value="Nudix"/>
    <property type="match status" value="1"/>
</dbReference>
<evidence type="ECO:0000256" key="2">
    <source>
        <dbReference type="ARBA" id="ARBA00022801"/>
    </source>
</evidence>
<evidence type="ECO:0000313" key="4">
    <source>
        <dbReference type="EMBL" id="TCW02755.1"/>
    </source>
</evidence>
<evidence type="ECO:0000259" key="3">
    <source>
        <dbReference type="PROSITE" id="PS51462"/>
    </source>
</evidence>
<dbReference type="InterPro" id="IPR015797">
    <property type="entry name" value="NUDIX_hydrolase-like_dom_sf"/>
</dbReference>